<dbReference type="Pfam" id="PF13553">
    <property type="entry name" value="FIIND"/>
    <property type="match status" value="1"/>
</dbReference>
<evidence type="ECO:0000256" key="1">
    <source>
        <dbReference type="ARBA" id="ARBA00004514"/>
    </source>
</evidence>
<name>A0A8J4U879_CLAMG</name>
<dbReference type="InterPro" id="IPR025307">
    <property type="entry name" value="FIIND_dom"/>
</dbReference>
<protein>
    <submittedName>
        <fullName evidence="4">NACHT, LRR and PYD domains-containing protein 1b allele 2-like</fullName>
    </submittedName>
</protein>
<evidence type="ECO:0000256" key="2">
    <source>
        <dbReference type="ARBA" id="ARBA00022490"/>
    </source>
</evidence>
<evidence type="ECO:0000313" key="5">
    <source>
        <dbReference type="Proteomes" id="UP000727407"/>
    </source>
</evidence>
<keyword evidence="2" id="KW-0963">Cytoplasm</keyword>
<proteinExistence type="predicted"/>
<dbReference type="OrthoDB" id="8891580at2759"/>
<evidence type="ECO:0000259" key="3">
    <source>
        <dbReference type="Pfam" id="PF13553"/>
    </source>
</evidence>
<dbReference type="Proteomes" id="UP000727407">
    <property type="component" value="Unassembled WGS sequence"/>
</dbReference>
<accession>A0A8J4U879</accession>
<dbReference type="GO" id="GO:0005829">
    <property type="term" value="C:cytosol"/>
    <property type="evidence" value="ECO:0007669"/>
    <property type="project" value="UniProtKB-SubCell"/>
</dbReference>
<dbReference type="AlphaFoldDB" id="A0A8J4U879"/>
<organism evidence="4 5">
    <name type="scientific">Clarias magur</name>
    <name type="common">Asian catfish</name>
    <name type="synonym">Macropteronotus magur</name>
    <dbReference type="NCBI Taxonomy" id="1594786"/>
    <lineage>
        <taxon>Eukaryota</taxon>
        <taxon>Metazoa</taxon>
        <taxon>Chordata</taxon>
        <taxon>Craniata</taxon>
        <taxon>Vertebrata</taxon>
        <taxon>Euteleostomi</taxon>
        <taxon>Actinopterygii</taxon>
        <taxon>Neopterygii</taxon>
        <taxon>Teleostei</taxon>
        <taxon>Ostariophysi</taxon>
        <taxon>Siluriformes</taxon>
        <taxon>Clariidae</taxon>
        <taxon>Clarias</taxon>
    </lineage>
</organism>
<evidence type="ECO:0000313" key="4">
    <source>
        <dbReference type="EMBL" id="KAF5900846.1"/>
    </source>
</evidence>
<gene>
    <name evidence="4" type="ORF">DAT39_009395</name>
</gene>
<sequence>MCKLTNLKFEMEGEVLYSTESWDSCPLDGLGQTEPAGPLYNIDCHEGSIQSLHIPHCET</sequence>
<feature type="non-terminal residue" evidence="4">
    <location>
        <position position="59"/>
    </location>
</feature>
<keyword evidence="5" id="KW-1185">Reference proteome</keyword>
<comment type="caution">
    <text evidence="4">The sequence shown here is derived from an EMBL/GenBank/DDBJ whole genome shotgun (WGS) entry which is preliminary data.</text>
</comment>
<reference evidence="4" key="1">
    <citation type="submission" date="2020-07" db="EMBL/GenBank/DDBJ databases">
        <title>Clarias magur genome sequencing, assembly and annotation.</title>
        <authorList>
            <person name="Kushwaha B."/>
            <person name="Kumar R."/>
            <person name="Das P."/>
            <person name="Joshi C.G."/>
            <person name="Kumar D."/>
            <person name="Nagpure N.S."/>
            <person name="Pandey M."/>
            <person name="Agarwal S."/>
            <person name="Srivastava S."/>
            <person name="Singh M."/>
            <person name="Sahoo L."/>
            <person name="Jayasankar P."/>
            <person name="Meher P.K."/>
            <person name="Koringa P.G."/>
            <person name="Iquebal M.A."/>
            <person name="Das S.P."/>
            <person name="Bit A."/>
            <person name="Patnaik S."/>
            <person name="Patel N."/>
            <person name="Shah T.M."/>
            <person name="Hinsu A."/>
            <person name="Jena J.K."/>
        </authorList>
    </citation>
    <scope>NUCLEOTIDE SEQUENCE</scope>
    <source>
        <strain evidence="4">CIFAMagur01</strain>
        <tissue evidence="4">Testis</tissue>
    </source>
</reference>
<comment type="subcellular location">
    <subcellularLocation>
        <location evidence="1">Cytoplasm</location>
        <location evidence="1">Cytosol</location>
    </subcellularLocation>
</comment>
<feature type="domain" description="FIIND" evidence="3">
    <location>
        <begin position="2"/>
        <end position="58"/>
    </location>
</feature>
<dbReference type="EMBL" id="QNUK01000125">
    <property type="protein sequence ID" value="KAF5900846.1"/>
    <property type="molecule type" value="Genomic_DNA"/>
</dbReference>